<dbReference type="SUPFAM" id="SSF52058">
    <property type="entry name" value="L domain-like"/>
    <property type="match status" value="1"/>
</dbReference>
<name>F4Q182_CACFS</name>
<feature type="region of interest" description="Disordered" evidence="1">
    <location>
        <begin position="1"/>
        <end position="25"/>
    </location>
</feature>
<protein>
    <submittedName>
        <fullName evidence="2">Uncharacterized protein</fullName>
    </submittedName>
</protein>
<evidence type="ECO:0000256" key="1">
    <source>
        <dbReference type="SAM" id="MobiDB-lite"/>
    </source>
</evidence>
<dbReference type="KEGG" id="dfa:DFA_04077"/>
<sequence length="500" mass="55749">MPPKRRSSANSSNRRSSSVRNTAAVPTVVNKTKRTSSVGTINQLSDLVILNIISHVENNVDVICLMMTCKAFYNNIRLKFEKICKDHSNATTDPLPRNIVWFKNTAAAHDPSNRHMNAFSNLINESVKTTLGRKLKVLQADLSTTKVPEHVEVLVTADCTGTIDKDFFPCSVKKLKMQVKLHYPTIKSWPSTITSVTIHSTGEKDLGAILESLRTQTLLHLKIKWMQKLIPRINVTHLTSLVSLSLSVSSDSATSISDEFLLPPTLKHLFLSNIGGLKTDLIPATLEKLSISYRSDASHTLVLPSTLTSLTVDCLSGKLAPGFIPSSVKELRLFEFTDDAITPGLIPNGVEILELNGYHGLMTSDIIPNSVVEFVNLVDIVNHTNVSRLIIDGQFEFEIRRCPNSNSFMLIEKDTMVGGIIVLPKDKHTKLFLNVDADHGQFKISDTCIEIDESEDEESESDKDDDNDDKDEEENDKEEDDEKEDEDEKEEDEEDEDGDE</sequence>
<evidence type="ECO:0000313" key="3">
    <source>
        <dbReference type="Proteomes" id="UP000007797"/>
    </source>
</evidence>
<accession>F4Q182</accession>
<feature type="region of interest" description="Disordered" evidence="1">
    <location>
        <begin position="450"/>
        <end position="500"/>
    </location>
</feature>
<dbReference type="GeneID" id="14870594"/>
<dbReference type="RefSeq" id="XP_004366487.1">
    <property type="nucleotide sequence ID" value="XM_004366430.1"/>
</dbReference>
<reference evidence="3" key="1">
    <citation type="journal article" date="2011" name="Genome Res.">
        <title>Phylogeny-wide analysis of social amoeba genomes highlights ancient origins for complex intercellular communication.</title>
        <authorList>
            <person name="Heidel A.J."/>
            <person name="Lawal H.M."/>
            <person name="Felder M."/>
            <person name="Schilde C."/>
            <person name="Helps N.R."/>
            <person name="Tunggal B."/>
            <person name="Rivero F."/>
            <person name="John U."/>
            <person name="Schleicher M."/>
            <person name="Eichinger L."/>
            <person name="Platzer M."/>
            <person name="Noegel A.A."/>
            <person name="Schaap P."/>
            <person name="Gloeckner G."/>
        </authorList>
    </citation>
    <scope>NUCLEOTIDE SEQUENCE [LARGE SCALE GENOMIC DNA]</scope>
    <source>
        <strain evidence="3">SH3</strain>
    </source>
</reference>
<evidence type="ECO:0000313" key="2">
    <source>
        <dbReference type="EMBL" id="EGG18583.1"/>
    </source>
</evidence>
<feature type="compositionally biased region" description="Low complexity" evidence="1">
    <location>
        <begin position="8"/>
        <end position="21"/>
    </location>
</feature>
<organism evidence="2 3">
    <name type="scientific">Cavenderia fasciculata</name>
    <name type="common">Slime mold</name>
    <name type="synonym">Dictyostelium fasciculatum</name>
    <dbReference type="NCBI Taxonomy" id="261658"/>
    <lineage>
        <taxon>Eukaryota</taxon>
        <taxon>Amoebozoa</taxon>
        <taxon>Evosea</taxon>
        <taxon>Eumycetozoa</taxon>
        <taxon>Dictyostelia</taxon>
        <taxon>Acytosteliales</taxon>
        <taxon>Cavenderiaceae</taxon>
        <taxon>Cavenderia</taxon>
    </lineage>
</organism>
<dbReference type="InterPro" id="IPR052697">
    <property type="entry name" value="FNIP_repeat"/>
</dbReference>
<dbReference type="PANTHER" id="PTHR32031:SF47">
    <property type="entry name" value="B BOX-TYPE DOMAIN-CONTAINING PROTEIN-RELATED"/>
    <property type="match status" value="1"/>
</dbReference>
<keyword evidence="3" id="KW-1185">Reference proteome</keyword>
<dbReference type="AlphaFoldDB" id="F4Q182"/>
<dbReference type="EMBL" id="GL883018">
    <property type="protein sequence ID" value="EGG18583.1"/>
    <property type="molecule type" value="Genomic_DNA"/>
</dbReference>
<proteinExistence type="predicted"/>
<dbReference type="Proteomes" id="UP000007797">
    <property type="component" value="Unassembled WGS sequence"/>
</dbReference>
<gene>
    <name evidence="2" type="ORF">DFA_04077</name>
</gene>
<dbReference type="PANTHER" id="PTHR32031">
    <property type="entry name" value="FNIP REPEAT-CONTAINING PROTEIN-RELATED-RELATED"/>
    <property type="match status" value="1"/>
</dbReference>